<dbReference type="RefSeq" id="WP_011037230.1">
    <property type="nucleotide sequence ID" value="NC_007086.1"/>
</dbReference>
<accession>A0A0H2X7F2</accession>
<proteinExistence type="predicted"/>
<keyword evidence="2" id="KW-0167">Capsid protein</keyword>
<organism evidence="2 3">
    <name type="scientific">Xanthomonas campestris pv. campestris (strain 8004)</name>
    <dbReference type="NCBI Taxonomy" id="314565"/>
    <lineage>
        <taxon>Bacteria</taxon>
        <taxon>Pseudomonadati</taxon>
        <taxon>Pseudomonadota</taxon>
        <taxon>Gammaproteobacteria</taxon>
        <taxon>Lysobacterales</taxon>
        <taxon>Lysobacteraceae</taxon>
        <taxon>Xanthomonas</taxon>
    </lineage>
</organism>
<name>A0A0H2X7F2_XANC8</name>
<gene>
    <name evidence="2" type="ordered locus">XC_2113</name>
</gene>
<feature type="transmembrane region" description="Helical" evidence="1">
    <location>
        <begin position="27"/>
        <end position="52"/>
    </location>
</feature>
<evidence type="ECO:0000313" key="2">
    <source>
        <dbReference type="EMBL" id="AAY49169.1"/>
    </source>
</evidence>
<reference evidence="2 3" key="1">
    <citation type="journal article" date="2005" name="Genome Res.">
        <title>Comparative and functional genomic analyses of the pathogenicity of phytopathogen Xanthomonas campestris pv. campestris.</title>
        <authorList>
            <person name="Qian W."/>
            <person name="Jia Y."/>
            <person name="Ren S.X."/>
            <person name="He Y.Q."/>
            <person name="Feng J.X."/>
            <person name="Lu L.F."/>
            <person name="Sun Q."/>
            <person name="Ying G."/>
            <person name="Tang D.J."/>
            <person name="Tang H."/>
            <person name="Wu W."/>
            <person name="Hao P."/>
            <person name="Wang L."/>
            <person name="Jiang B.L."/>
            <person name="Zeng S."/>
            <person name="Gu W.Y."/>
            <person name="Lu G."/>
            <person name="Rong L."/>
            <person name="Tian Y."/>
            <person name="Yao Z."/>
            <person name="Fu G."/>
            <person name="Chen B."/>
            <person name="Fang R."/>
            <person name="Qiang B."/>
            <person name="Chen Z."/>
            <person name="Zhao G.P."/>
            <person name="Tang J.L."/>
            <person name="He C."/>
        </authorList>
    </citation>
    <scope>NUCLEOTIDE SEQUENCE [LARGE SCALE GENOMIC DNA]</scope>
    <source>
        <strain evidence="2 3">8004</strain>
    </source>
</reference>
<dbReference type="AlphaFoldDB" id="A0A0H2X7F2"/>
<protein>
    <submittedName>
        <fullName evidence="2">Minor coat protein</fullName>
    </submittedName>
</protein>
<sequence>MQAGWFNDLTAWLWRAVKMVWQAIVDFVGDLFVMWLEQSLSAILYVLTLLPMPDFMKGQSIGGMLGNAGSTILWFADVFMIGPALVMIGAAMIFFLLRRVLTLGIW</sequence>
<keyword evidence="2" id="KW-0946">Virion</keyword>
<keyword evidence="1" id="KW-0812">Transmembrane</keyword>
<evidence type="ECO:0000313" key="3">
    <source>
        <dbReference type="Proteomes" id="UP000000420"/>
    </source>
</evidence>
<dbReference type="KEGG" id="xcb:XC_2113"/>
<evidence type="ECO:0000256" key="1">
    <source>
        <dbReference type="SAM" id="Phobius"/>
    </source>
</evidence>
<keyword evidence="1" id="KW-0472">Membrane</keyword>
<dbReference type="HOGENOM" id="CLU_158001_0_0_6"/>
<feature type="transmembrane region" description="Helical" evidence="1">
    <location>
        <begin position="72"/>
        <end position="97"/>
    </location>
</feature>
<dbReference type="EMBL" id="CP000050">
    <property type="protein sequence ID" value="AAY49169.1"/>
    <property type="molecule type" value="Genomic_DNA"/>
</dbReference>
<dbReference type="Proteomes" id="UP000000420">
    <property type="component" value="Chromosome"/>
</dbReference>
<keyword evidence="1" id="KW-1133">Transmembrane helix</keyword>